<dbReference type="RefSeq" id="WP_248668167.1">
    <property type="nucleotide sequence ID" value="NZ_JALPRX010000073.1"/>
</dbReference>
<accession>A0A9X1YBR8</accession>
<comment type="caution">
    <text evidence="1">The sequence shown here is derived from an EMBL/GenBank/DDBJ whole genome shotgun (WGS) entry which is preliminary data.</text>
</comment>
<gene>
    <name evidence="1" type="ORF">M0638_16860</name>
</gene>
<reference evidence="1" key="1">
    <citation type="submission" date="2022-04" db="EMBL/GenBank/DDBJ databases">
        <title>Roseomonas acroporae sp. nov., isolated from coral Acropora digitifera.</title>
        <authorList>
            <person name="Sun H."/>
        </authorList>
    </citation>
    <scope>NUCLEOTIDE SEQUENCE</scope>
    <source>
        <strain evidence="1">NAR14</strain>
    </source>
</reference>
<dbReference type="Pfam" id="PF07394">
    <property type="entry name" value="DUF1501"/>
    <property type="match status" value="1"/>
</dbReference>
<protein>
    <submittedName>
        <fullName evidence="1">DUF1501 domain-containing protein</fullName>
    </submittedName>
</protein>
<keyword evidence="2" id="KW-1185">Reference proteome</keyword>
<dbReference type="PANTHER" id="PTHR43737">
    <property type="entry name" value="BLL7424 PROTEIN"/>
    <property type="match status" value="1"/>
</dbReference>
<name>A0A9X1YBR8_9PROT</name>
<dbReference type="Proteomes" id="UP001139516">
    <property type="component" value="Unassembled WGS sequence"/>
</dbReference>
<evidence type="ECO:0000313" key="1">
    <source>
        <dbReference type="EMBL" id="MCK8786050.1"/>
    </source>
</evidence>
<evidence type="ECO:0000313" key="2">
    <source>
        <dbReference type="Proteomes" id="UP001139516"/>
    </source>
</evidence>
<organism evidence="1 2">
    <name type="scientific">Roseomonas acroporae</name>
    <dbReference type="NCBI Taxonomy" id="2937791"/>
    <lineage>
        <taxon>Bacteria</taxon>
        <taxon>Pseudomonadati</taxon>
        <taxon>Pseudomonadota</taxon>
        <taxon>Alphaproteobacteria</taxon>
        <taxon>Acetobacterales</taxon>
        <taxon>Roseomonadaceae</taxon>
        <taxon>Roseomonas</taxon>
    </lineage>
</organism>
<dbReference type="InterPro" id="IPR010869">
    <property type="entry name" value="DUF1501"/>
</dbReference>
<dbReference type="AlphaFoldDB" id="A0A9X1YBR8"/>
<sequence length="384" mass="38365">MLLGLGAGLALGRSRLALAAGPAGEARLVVVILRGALDGLAAVPAYGDPAFAGLRGDLAQPEPGREEGVLDLGGHFGLHPRLAALHGMYRRGEALVLHAVAGPTRSRSHFEAQDCLESGADQRLASGWLNRALAALPARPGAARNGLAVGVEEPLLLRGPAPIGAWAPQGAGGPGAALLAQVAALNAADPVLGPAFAEGMRARGFAGLAGEIAARDRNAFPALAGGAGRLLAAPDGPRVAALELGGWDTHAGQRGRLNGPLGQLDAGLAALREGLGPAWRQTAVLVATEFGRTVRVNGTGGTDHGTAGAAFLLGGAVAGGRVVADWPGLGEGRLHENRDLAPTMDLRAVTKALLAGHLGLPPAAVARAFPGSEGVAPLGGLLRA</sequence>
<dbReference type="EMBL" id="JALPRX010000073">
    <property type="protein sequence ID" value="MCK8786050.1"/>
    <property type="molecule type" value="Genomic_DNA"/>
</dbReference>
<proteinExistence type="predicted"/>
<dbReference type="PANTHER" id="PTHR43737:SF1">
    <property type="entry name" value="DUF1501 DOMAIN-CONTAINING PROTEIN"/>
    <property type="match status" value="1"/>
</dbReference>